<dbReference type="InterPro" id="IPR036389">
    <property type="entry name" value="RNase_III_sf"/>
</dbReference>
<dbReference type="OrthoDB" id="416741at2759"/>
<dbReference type="EMBL" id="BDIP01005508">
    <property type="protein sequence ID" value="GCA63917.1"/>
    <property type="molecule type" value="Genomic_DNA"/>
</dbReference>
<protein>
    <recommendedName>
        <fullName evidence="1">RNase III domain-containing protein</fullName>
    </recommendedName>
</protein>
<evidence type="ECO:0000313" key="3">
    <source>
        <dbReference type="Proteomes" id="UP000265618"/>
    </source>
</evidence>
<dbReference type="AlphaFoldDB" id="A0A391NRE3"/>
<dbReference type="Gene3D" id="1.10.1520.10">
    <property type="entry name" value="Ribonuclease III domain"/>
    <property type="match status" value="1"/>
</dbReference>
<dbReference type="InterPro" id="IPR000999">
    <property type="entry name" value="RNase_III_dom"/>
</dbReference>
<dbReference type="GO" id="GO:0006396">
    <property type="term" value="P:RNA processing"/>
    <property type="evidence" value="ECO:0007669"/>
    <property type="project" value="InterPro"/>
</dbReference>
<comment type="caution">
    <text evidence="2">The sequence shown here is derived from an EMBL/GenBank/DDBJ whole genome shotgun (WGS) entry which is preliminary data.</text>
</comment>
<proteinExistence type="predicted"/>
<feature type="domain" description="RNase III" evidence="1">
    <location>
        <begin position="19"/>
        <end position="81"/>
    </location>
</feature>
<organism evidence="2 3">
    <name type="scientific">Kipferlia bialata</name>
    <dbReference type="NCBI Taxonomy" id="797122"/>
    <lineage>
        <taxon>Eukaryota</taxon>
        <taxon>Metamonada</taxon>
        <taxon>Carpediemonas-like organisms</taxon>
        <taxon>Kipferlia</taxon>
    </lineage>
</organism>
<evidence type="ECO:0000259" key="1">
    <source>
        <dbReference type="PROSITE" id="PS50142"/>
    </source>
</evidence>
<name>A0A391NRE3_9EUKA</name>
<dbReference type="PROSITE" id="PS50142">
    <property type="entry name" value="RNASE_3_2"/>
    <property type="match status" value="1"/>
</dbReference>
<gene>
    <name evidence="2" type="ORF">KIPB_012452</name>
</gene>
<dbReference type="Proteomes" id="UP000265618">
    <property type="component" value="Unassembled WGS sequence"/>
</dbReference>
<evidence type="ECO:0000313" key="2">
    <source>
        <dbReference type="EMBL" id="GCA63917.1"/>
    </source>
</evidence>
<accession>A0A391NRE3</accession>
<keyword evidence="3" id="KW-1185">Reference proteome</keyword>
<dbReference type="GO" id="GO:0004525">
    <property type="term" value="F:ribonuclease III activity"/>
    <property type="evidence" value="ECO:0007669"/>
    <property type="project" value="InterPro"/>
</dbReference>
<sequence length="81" mass="9118">MVSRKVARHKVSKHWLDASEAVARVTGHTFKDITLLAAALRHRSVVSSQETEEFRRSTTNQRLEHLGDAVLGAAVSQYLYE</sequence>
<feature type="non-terminal residue" evidence="2">
    <location>
        <position position="81"/>
    </location>
</feature>
<dbReference type="SUPFAM" id="SSF69065">
    <property type="entry name" value="RNase III domain-like"/>
    <property type="match status" value="1"/>
</dbReference>
<reference evidence="2 3" key="1">
    <citation type="journal article" date="2018" name="PLoS ONE">
        <title>The draft genome of Kipferlia bialata reveals reductive genome evolution in fornicate parasites.</title>
        <authorList>
            <person name="Tanifuji G."/>
            <person name="Takabayashi S."/>
            <person name="Kume K."/>
            <person name="Takagi M."/>
            <person name="Nakayama T."/>
            <person name="Kamikawa R."/>
            <person name="Inagaki Y."/>
            <person name="Hashimoto T."/>
        </authorList>
    </citation>
    <scope>NUCLEOTIDE SEQUENCE [LARGE SCALE GENOMIC DNA]</scope>
    <source>
        <strain evidence="2">NY0173</strain>
    </source>
</reference>